<evidence type="ECO:0000313" key="1">
    <source>
        <dbReference type="EMBL" id="KAK5690586.1"/>
    </source>
</evidence>
<sequence length="263" mass="30852">MPTSTNAERYRKADIVGDKLRRLYKEEKVIYARYKADIFEYAEDNIDEAYRFLEHIKHAHLISSSLVRVWDIISWFRFQDGDSSEVSYGVEELVSYHHKLAKTRLQLARLERNPGRIPADEAYAASRDLKYEGSGMYGYEDEWMDSGNGPGQWVPRYEGYKTVKYMLACFLVRKVKVETSLPQNRYPIKNYHTSIEYLMSMWICSAINGIRDEGFKGMDELDGAYKEALVMVLRMMVEYRRALPGPDNEENPRHVLSGEWPQW</sequence>
<organism evidence="1 2">
    <name type="scientific">Elasticomyces elasticus</name>
    <dbReference type="NCBI Taxonomy" id="574655"/>
    <lineage>
        <taxon>Eukaryota</taxon>
        <taxon>Fungi</taxon>
        <taxon>Dikarya</taxon>
        <taxon>Ascomycota</taxon>
        <taxon>Pezizomycotina</taxon>
        <taxon>Dothideomycetes</taxon>
        <taxon>Dothideomycetidae</taxon>
        <taxon>Mycosphaerellales</taxon>
        <taxon>Teratosphaeriaceae</taxon>
        <taxon>Elasticomyces</taxon>
    </lineage>
</organism>
<comment type="caution">
    <text evidence="1">The sequence shown here is derived from an EMBL/GenBank/DDBJ whole genome shotgun (WGS) entry which is preliminary data.</text>
</comment>
<dbReference type="AlphaFoldDB" id="A0AAN7VRB4"/>
<accession>A0AAN7VRB4</accession>
<protein>
    <submittedName>
        <fullName evidence="1">Uncharacterized protein</fullName>
    </submittedName>
</protein>
<name>A0AAN7VRB4_9PEZI</name>
<dbReference type="EMBL" id="JAVRQU010000024">
    <property type="protein sequence ID" value="KAK5690586.1"/>
    <property type="molecule type" value="Genomic_DNA"/>
</dbReference>
<dbReference type="Proteomes" id="UP001310594">
    <property type="component" value="Unassembled WGS sequence"/>
</dbReference>
<proteinExistence type="predicted"/>
<gene>
    <name evidence="1" type="ORF">LTR97_012139</name>
</gene>
<evidence type="ECO:0000313" key="2">
    <source>
        <dbReference type="Proteomes" id="UP001310594"/>
    </source>
</evidence>
<reference evidence="1" key="1">
    <citation type="submission" date="2023-08" db="EMBL/GenBank/DDBJ databases">
        <title>Black Yeasts Isolated from many extreme environments.</title>
        <authorList>
            <person name="Coleine C."/>
            <person name="Stajich J.E."/>
            <person name="Selbmann L."/>
        </authorList>
    </citation>
    <scope>NUCLEOTIDE SEQUENCE</scope>
    <source>
        <strain evidence="1">CCFEE 5810</strain>
    </source>
</reference>